<dbReference type="Gramene" id="rna-AYBTSS11_LOCUS30008">
    <property type="protein sequence ID" value="CAJ1977838.1"/>
    <property type="gene ID" value="gene-AYBTSS11_LOCUS30008"/>
</dbReference>
<reference evidence="1" key="1">
    <citation type="submission" date="2023-10" db="EMBL/GenBank/DDBJ databases">
        <authorList>
            <person name="Domelevo Entfellner J.-B."/>
        </authorList>
    </citation>
    <scope>NUCLEOTIDE SEQUENCE</scope>
</reference>
<protein>
    <submittedName>
        <fullName evidence="1">Uncharacterized protein</fullName>
    </submittedName>
</protein>
<name>A0AA87B848_9FABA</name>
<proteinExistence type="predicted"/>
<keyword evidence="2" id="KW-1185">Reference proteome</keyword>
<dbReference type="AlphaFoldDB" id="A0AA87B848"/>
<evidence type="ECO:0000313" key="1">
    <source>
        <dbReference type="EMBL" id="CAJ1977838.1"/>
    </source>
</evidence>
<sequence length="86" mass="9553">MLCMWLSNGVLLWDECAFCVSLAGFGASYVSGTGIKAVHVMSPKKLIGLIMGAMPWDFFSHVNEECLMTTRLLEQNQSSFQSLFLN</sequence>
<accession>A0AA87B848</accession>
<organism evidence="1 2">
    <name type="scientific">Sphenostylis stenocarpa</name>
    <dbReference type="NCBI Taxonomy" id="92480"/>
    <lineage>
        <taxon>Eukaryota</taxon>
        <taxon>Viridiplantae</taxon>
        <taxon>Streptophyta</taxon>
        <taxon>Embryophyta</taxon>
        <taxon>Tracheophyta</taxon>
        <taxon>Spermatophyta</taxon>
        <taxon>Magnoliopsida</taxon>
        <taxon>eudicotyledons</taxon>
        <taxon>Gunneridae</taxon>
        <taxon>Pentapetalae</taxon>
        <taxon>rosids</taxon>
        <taxon>fabids</taxon>
        <taxon>Fabales</taxon>
        <taxon>Fabaceae</taxon>
        <taxon>Papilionoideae</taxon>
        <taxon>50 kb inversion clade</taxon>
        <taxon>NPAAA clade</taxon>
        <taxon>indigoferoid/millettioid clade</taxon>
        <taxon>Phaseoleae</taxon>
        <taxon>Sphenostylis</taxon>
    </lineage>
</organism>
<evidence type="ECO:0000313" key="2">
    <source>
        <dbReference type="Proteomes" id="UP001189624"/>
    </source>
</evidence>
<dbReference type="Proteomes" id="UP001189624">
    <property type="component" value="Chromosome 10"/>
</dbReference>
<gene>
    <name evidence="1" type="ORF">AYBTSS11_LOCUS30008</name>
</gene>
<dbReference type="EMBL" id="OY731407">
    <property type="protein sequence ID" value="CAJ1977838.1"/>
    <property type="molecule type" value="Genomic_DNA"/>
</dbReference>